<dbReference type="RefSeq" id="WP_008032588.1">
    <property type="nucleotide sequence ID" value="NZ_ACYY01000028.1"/>
</dbReference>
<name>C8S4V6_9RHOB</name>
<sequence length="104" mass="11291">MADQTAHTQIAPGFVAIEDLPVSFKNFDLSAAILDAGTLTQVAECVADAWMKVMASGTSDVHAREQMGALVWLQRDLCAALQWKIERLEETHRLVARAGIAEAP</sequence>
<organism evidence="1 2">
    <name type="scientific">Rhodobacter ferrooxidans</name>
    <dbReference type="NCBI Taxonomy" id="371731"/>
    <lineage>
        <taxon>Bacteria</taxon>
        <taxon>Pseudomonadati</taxon>
        <taxon>Pseudomonadota</taxon>
        <taxon>Alphaproteobacteria</taxon>
        <taxon>Rhodobacterales</taxon>
        <taxon>Rhodobacter group</taxon>
        <taxon>Rhodobacter</taxon>
    </lineage>
</organism>
<evidence type="ECO:0000313" key="1">
    <source>
        <dbReference type="EMBL" id="EEW24015.1"/>
    </source>
</evidence>
<protein>
    <submittedName>
        <fullName evidence="1">Uncharacterized protein</fullName>
    </submittedName>
</protein>
<dbReference type="AlphaFoldDB" id="C8S4V6"/>
<reference evidence="1 2" key="1">
    <citation type="submission" date="2009-08" db="EMBL/GenBank/DDBJ databases">
        <title>The draft genome of Rhodobacter sp. SW2.</title>
        <authorList>
            <consortium name="US DOE Joint Genome Institute (JGI-PGF)"/>
            <person name="Lucas S."/>
            <person name="Copeland A."/>
            <person name="Lapidus A."/>
            <person name="Glavina del Rio T."/>
            <person name="Tice H."/>
            <person name="Bruce D."/>
            <person name="Goodwin L."/>
            <person name="Pitluck S."/>
            <person name="Larimer F."/>
            <person name="Land M.L."/>
            <person name="Hauser L."/>
            <person name="Emerson D."/>
        </authorList>
    </citation>
    <scope>NUCLEOTIDE SEQUENCE [LARGE SCALE GENOMIC DNA]</scope>
    <source>
        <strain evidence="1 2">SW2</strain>
    </source>
</reference>
<proteinExistence type="predicted"/>
<accession>C8S4V6</accession>
<dbReference type="STRING" id="371731.Rsw2DRAFT_3084"/>
<dbReference type="EMBL" id="ACYY01000028">
    <property type="protein sequence ID" value="EEW24015.1"/>
    <property type="molecule type" value="Genomic_DNA"/>
</dbReference>
<keyword evidence="2" id="KW-1185">Reference proteome</keyword>
<gene>
    <name evidence="1" type="ORF">Rsw2DRAFT_3084</name>
</gene>
<comment type="caution">
    <text evidence="1">The sequence shown here is derived from an EMBL/GenBank/DDBJ whole genome shotgun (WGS) entry which is preliminary data.</text>
</comment>
<dbReference type="Proteomes" id="UP000010121">
    <property type="component" value="Unassembled WGS sequence"/>
</dbReference>
<evidence type="ECO:0000313" key="2">
    <source>
        <dbReference type="Proteomes" id="UP000010121"/>
    </source>
</evidence>